<feature type="transmembrane region" description="Helical" evidence="1">
    <location>
        <begin position="6"/>
        <end position="29"/>
    </location>
</feature>
<sequence length="80" mass="9154">MEEQNLVLLIILVLMVAIVRSGPLLCLIWRWRNQNKLEQSLRRSHIVASTVYVHVKFIAQCTSASCMNKCLLTTDDGIRV</sequence>
<keyword evidence="1" id="KW-1133">Transmembrane helix</keyword>
<accession>A0AAN9L8L9</accession>
<organism evidence="2 3">
    <name type="scientific">Canavalia gladiata</name>
    <name type="common">Sword bean</name>
    <name type="synonym">Dolichos gladiatus</name>
    <dbReference type="NCBI Taxonomy" id="3824"/>
    <lineage>
        <taxon>Eukaryota</taxon>
        <taxon>Viridiplantae</taxon>
        <taxon>Streptophyta</taxon>
        <taxon>Embryophyta</taxon>
        <taxon>Tracheophyta</taxon>
        <taxon>Spermatophyta</taxon>
        <taxon>Magnoliopsida</taxon>
        <taxon>eudicotyledons</taxon>
        <taxon>Gunneridae</taxon>
        <taxon>Pentapetalae</taxon>
        <taxon>rosids</taxon>
        <taxon>fabids</taxon>
        <taxon>Fabales</taxon>
        <taxon>Fabaceae</taxon>
        <taxon>Papilionoideae</taxon>
        <taxon>50 kb inversion clade</taxon>
        <taxon>NPAAA clade</taxon>
        <taxon>indigoferoid/millettioid clade</taxon>
        <taxon>Phaseoleae</taxon>
        <taxon>Canavalia</taxon>
    </lineage>
</organism>
<keyword evidence="1" id="KW-0812">Transmembrane</keyword>
<protein>
    <submittedName>
        <fullName evidence="2">Uncharacterized protein</fullName>
    </submittedName>
</protein>
<evidence type="ECO:0000313" key="3">
    <source>
        <dbReference type="Proteomes" id="UP001367508"/>
    </source>
</evidence>
<dbReference type="EMBL" id="JAYMYQ010000005">
    <property type="protein sequence ID" value="KAK7330746.1"/>
    <property type="molecule type" value="Genomic_DNA"/>
</dbReference>
<keyword evidence="1" id="KW-0472">Membrane</keyword>
<reference evidence="2 3" key="1">
    <citation type="submission" date="2024-01" db="EMBL/GenBank/DDBJ databases">
        <title>The genomes of 5 underutilized Papilionoideae crops provide insights into root nodulation and disease resistanc.</title>
        <authorList>
            <person name="Jiang F."/>
        </authorList>
    </citation>
    <scope>NUCLEOTIDE SEQUENCE [LARGE SCALE GENOMIC DNA]</scope>
    <source>
        <strain evidence="2">LVBAO_FW01</strain>
        <tissue evidence="2">Leaves</tissue>
    </source>
</reference>
<name>A0AAN9L8L9_CANGL</name>
<gene>
    <name evidence="2" type="ORF">VNO77_24945</name>
</gene>
<proteinExistence type="predicted"/>
<evidence type="ECO:0000256" key="1">
    <source>
        <dbReference type="SAM" id="Phobius"/>
    </source>
</evidence>
<keyword evidence="3" id="KW-1185">Reference proteome</keyword>
<evidence type="ECO:0000313" key="2">
    <source>
        <dbReference type="EMBL" id="KAK7330746.1"/>
    </source>
</evidence>
<dbReference type="AlphaFoldDB" id="A0AAN9L8L9"/>
<dbReference type="Proteomes" id="UP001367508">
    <property type="component" value="Unassembled WGS sequence"/>
</dbReference>
<comment type="caution">
    <text evidence="2">The sequence shown here is derived from an EMBL/GenBank/DDBJ whole genome shotgun (WGS) entry which is preliminary data.</text>
</comment>